<organism evidence="2 3">
    <name type="scientific">Phyllosticta capitalensis</name>
    <dbReference type="NCBI Taxonomy" id="121624"/>
    <lineage>
        <taxon>Eukaryota</taxon>
        <taxon>Fungi</taxon>
        <taxon>Dikarya</taxon>
        <taxon>Ascomycota</taxon>
        <taxon>Pezizomycotina</taxon>
        <taxon>Dothideomycetes</taxon>
        <taxon>Dothideomycetes incertae sedis</taxon>
        <taxon>Botryosphaeriales</taxon>
        <taxon>Phyllostictaceae</taxon>
        <taxon>Phyllosticta</taxon>
    </lineage>
</organism>
<accession>A0ABR1YF48</accession>
<proteinExistence type="predicted"/>
<reference evidence="2 3" key="1">
    <citation type="submission" date="2024-04" db="EMBL/GenBank/DDBJ databases">
        <title>Phyllosticta paracitricarpa is synonymous to the EU quarantine fungus P. citricarpa based on phylogenomic analyses.</title>
        <authorList>
            <consortium name="Lawrence Berkeley National Laboratory"/>
            <person name="Van Ingen-Buijs V.A."/>
            <person name="Van Westerhoven A.C."/>
            <person name="Haridas S."/>
            <person name="Skiadas P."/>
            <person name="Martin F."/>
            <person name="Groenewald J.Z."/>
            <person name="Crous P.W."/>
            <person name="Seidl M.F."/>
        </authorList>
    </citation>
    <scope>NUCLEOTIDE SEQUENCE [LARGE SCALE GENOMIC DNA]</scope>
    <source>
        <strain evidence="2 3">CBS 123374</strain>
    </source>
</reference>
<evidence type="ECO:0000313" key="2">
    <source>
        <dbReference type="EMBL" id="KAK8227586.1"/>
    </source>
</evidence>
<gene>
    <name evidence="2" type="ORF">HDK90DRAFT_64180</name>
</gene>
<evidence type="ECO:0000256" key="1">
    <source>
        <dbReference type="SAM" id="Phobius"/>
    </source>
</evidence>
<dbReference type="EMBL" id="JBBWRZ010000010">
    <property type="protein sequence ID" value="KAK8227586.1"/>
    <property type="molecule type" value="Genomic_DNA"/>
</dbReference>
<name>A0ABR1YF48_9PEZI</name>
<keyword evidence="3" id="KW-1185">Reference proteome</keyword>
<keyword evidence="1" id="KW-0812">Transmembrane</keyword>
<protein>
    <submittedName>
        <fullName evidence="2">Uncharacterized protein</fullName>
    </submittedName>
</protein>
<evidence type="ECO:0000313" key="3">
    <source>
        <dbReference type="Proteomes" id="UP001492380"/>
    </source>
</evidence>
<keyword evidence="1" id="KW-0472">Membrane</keyword>
<feature type="transmembrane region" description="Helical" evidence="1">
    <location>
        <begin position="21"/>
        <end position="43"/>
    </location>
</feature>
<comment type="caution">
    <text evidence="2">The sequence shown here is derived from an EMBL/GenBank/DDBJ whole genome shotgun (WGS) entry which is preliminary data.</text>
</comment>
<feature type="transmembrane region" description="Helical" evidence="1">
    <location>
        <begin position="55"/>
        <end position="72"/>
    </location>
</feature>
<keyword evidence="1" id="KW-1133">Transmembrane helix</keyword>
<dbReference type="Proteomes" id="UP001492380">
    <property type="component" value="Unassembled WGS sequence"/>
</dbReference>
<sequence length="78" mass="9605">MAVQSAVLSFRDGHLRQTPSLSMLFCAYHLFIPPLSCLFYLLYYHHHHHPRRVCSFFVLIFFWYGPHGVWRWERRRLR</sequence>